<dbReference type="Gene3D" id="3.90.226.10">
    <property type="entry name" value="2-enoyl-CoA Hydratase, Chain A, domain 1"/>
    <property type="match status" value="1"/>
</dbReference>
<comment type="similarity">
    <text evidence="1 2">Belongs to the enoyl-CoA hydratase/isomerase family.</text>
</comment>
<dbReference type="InterPro" id="IPR014748">
    <property type="entry name" value="Enoyl-CoA_hydra_C"/>
</dbReference>
<dbReference type="RefSeq" id="WP_027446266.1">
    <property type="nucleotide sequence ID" value="NZ_AULJ01000032.1"/>
</dbReference>
<comment type="caution">
    <text evidence="3">The sequence shown here is derived from an EMBL/GenBank/DDBJ whole genome shotgun (WGS) entry which is preliminary data.</text>
</comment>
<dbReference type="STRING" id="1385511.GCA_000425225_02578"/>
<dbReference type="PANTHER" id="PTHR43802:SF1">
    <property type="entry name" value="IP11341P-RELATED"/>
    <property type="match status" value="1"/>
</dbReference>
<dbReference type="eggNOG" id="COG1024">
    <property type="taxonomic scope" value="Bacteria"/>
</dbReference>
<proteinExistence type="inferred from homology"/>
<dbReference type="Proteomes" id="UP000030403">
    <property type="component" value="Unassembled WGS sequence"/>
</dbReference>
<sequence>MYETILYNVDQGVATITLNRPDSLNAFTKQLNDDVRKAVKQASGDSDVRCIVITGAGRAFCSGQDLKDVGESADFGEVLRNNYHPMVREIERCEKPVIAAVNGVAAGAGFSLALACDFRIASEKSSFIQAFIHIGLVPDAANLYYLPKLIGEAKTMELAVLGDKISAETAQQYGLLTKLVSSDNWEDEVNAFAGRLAAMPTKAIGLIKRSIKASWNITFDEYLEKEAYGQRIAGLTDDFEEGVQAFIDKRKPAFQGK</sequence>
<dbReference type="SUPFAM" id="SSF52096">
    <property type="entry name" value="ClpP/crotonase"/>
    <property type="match status" value="1"/>
</dbReference>
<dbReference type="AlphaFoldDB" id="A0A0A5GGF4"/>
<dbReference type="Pfam" id="PF00378">
    <property type="entry name" value="ECH_1"/>
    <property type="match status" value="1"/>
</dbReference>
<evidence type="ECO:0000313" key="4">
    <source>
        <dbReference type="Proteomes" id="UP000030403"/>
    </source>
</evidence>
<evidence type="ECO:0000256" key="1">
    <source>
        <dbReference type="ARBA" id="ARBA00005254"/>
    </source>
</evidence>
<evidence type="ECO:0000256" key="2">
    <source>
        <dbReference type="RuleBase" id="RU003707"/>
    </source>
</evidence>
<dbReference type="InterPro" id="IPR018376">
    <property type="entry name" value="Enoyl-CoA_hyd/isom_CS"/>
</dbReference>
<reference evidence="3 4" key="1">
    <citation type="submission" date="2013-08" db="EMBL/GenBank/DDBJ databases">
        <authorList>
            <person name="Huang J."/>
            <person name="Wang G."/>
        </authorList>
    </citation>
    <scope>NUCLEOTIDE SEQUENCE [LARGE SCALE GENOMIC DNA]</scope>
    <source>
        <strain evidence="3 4">BH030004</strain>
    </source>
</reference>
<evidence type="ECO:0000313" key="3">
    <source>
        <dbReference type="EMBL" id="KGX90195.1"/>
    </source>
</evidence>
<dbReference type="InterPro" id="IPR001753">
    <property type="entry name" value="Enoyl-CoA_hydra/iso"/>
</dbReference>
<gene>
    <name evidence="3" type="ORF">N783_01500</name>
</gene>
<organism evidence="3 4">
    <name type="scientific">Pontibacillus marinus BH030004 = DSM 16465</name>
    <dbReference type="NCBI Taxonomy" id="1385511"/>
    <lineage>
        <taxon>Bacteria</taxon>
        <taxon>Bacillati</taxon>
        <taxon>Bacillota</taxon>
        <taxon>Bacilli</taxon>
        <taxon>Bacillales</taxon>
        <taxon>Bacillaceae</taxon>
        <taxon>Pontibacillus</taxon>
    </lineage>
</organism>
<dbReference type="PROSITE" id="PS00166">
    <property type="entry name" value="ENOYL_COA_HYDRATASE"/>
    <property type="match status" value="1"/>
</dbReference>
<dbReference type="PANTHER" id="PTHR43802">
    <property type="entry name" value="ENOYL-COA HYDRATASE"/>
    <property type="match status" value="1"/>
</dbReference>
<dbReference type="CDD" id="cd06558">
    <property type="entry name" value="crotonase-like"/>
    <property type="match status" value="1"/>
</dbReference>
<dbReference type="GO" id="GO:0003824">
    <property type="term" value="F:catalytic activity"/>
    <property type="evidence" value="ECO:0007669"/>
    <property type="project" value="InterPro"/>
</dbReference>
<accession>A0A0A5GGF4</accession>
<dbReference type="Gene3D" id="1.10.12.10">
    <property type="entry name" value="Lyase 2-enoyl-coa Hydratase, Chain A, domain 2"/>
    <property type="match status" value="1"/>
</dbReference>
<name>A0A0A5GGF4_9BACI</name>
<protein>
    <submittedName>
        <fullName evidence="3">Enoyl-CoA hydratase</fullName>
    </submittedName>
</protein>
<dbReference type="EMBL" id="AVPF01000009">
    <property type="protein sequence ID" value="KGX90195.1"/>
    <property type="molecule type" value="Genomic_DNA"/>
</dbReference>
<keyword evidence="4" id="KW-1185">Reference proteome</keyword>
<dbReference type="InterPro" id="IPR029045">
    <property type="entry name" value="ClpP/crotonase-like_dom_sf"/>
</dbReference>
<dbReference type="OrthoDB" id="9775794at2"/>